<evidence type="ECO:0000313" key="2">
    <source>
        <dbReference type="Proteomes" id="UP000828941"/>
    </source>
</evidence>
<protein>
    <submittedName>
        <fullName evidence="1">Uncharacterized protein</fullName>
    </submittedName>
</protein>
<name>A0ACB9M2R2_BAUVA</name>
<dbReference type="Proteomes" id="UP000828941">
    <property type="component" value="Chromosome 10"/>
</dbReference>
<reference evidence="1 2" key="1">
    <citation type="journal article" date="2022" name="DNA Res.">
        <title>Chromosomal-level genome assembly of the orchid tree Bauhinia variegata (Leguminosae; Cercidoideae) supports the allotetraploid origin hypothesis of Bauhinia.</title>
        <authorList>
            <person name="Zhong Y."/>
            <person name="Chen Y."/>
            <person name="Zheng D."/>
            <person name="Pang J."/>
            <person name="Liu Y."/>
            <person name="Luo S."/>
            <person name="Meng S."/>
            <person name="Qian L."/>
            <person name="Wei D."/>
            <person name="Dai S."/>
            <person name="Zhou R."/>
        </authorList>
    </citation>
    <scope>NUCLEOTIDE SEQUENCE [LARGE SCALE GENOMIC DNA]</scope>
    <source>
        <strain evidence="1">BV-YZ2020</strain>
    </source>
</reference>
<gene>
    <name evidence="1" type="ORF">L6164_026017</name>
</gene>
<accession>A0ACB9M2R2</accession>
<dbReference type="EMBL" id="CM039435">
    <property type="protein sequence ID" value="KAI4318228.1"/>
    <property type="molecule type" value="Genomic_DNA"/>
</dbReference>
<sequence length="90" mass="10208">MRVFPLEQELYSESSDAQYRGSNLFVTGAQTFPNLFIGWINVKDFADAHILVCDIPSGSGRHILVERAAHNSEVERILRELYPTLLLSDK</sequence>
<proteinExistence type="predicted"/>
<keyword evidence="2" id="KW-1185">Reference proteome</keyword>
<comment type="caution">
    <text evidence="1">The sequence shown here is derived from an EMBL/GenBank/DDBJ whole genome shotgun (WGS) entry which is preliminary data.</text>
</comment>
<evidence type="ECO:0000313" key="1">
    <source>
        <dbReference type="EMBL" id="KAI4318228.1"/>
    </source>
</evidence>
<organism evidence="1 2">
    <name type="scientific">Bauhinia variegata</name>
    <name type="common">Purple orchid tree</name>
    <name type="synonym">Phanera variegata</name>
    <dbReference type="NCBI Taxonomy" id="167791"/>
    <lineage>
        <taxon>Eukaryota</taxon>
        <taxon>Viridiplantae</taxon>
        <taxon>Streptophyta</taxon>
        <taxon>Embryophyta</taxon>
        <taxon>Tracheophyta</taxon>
        <taxon>Spermatophyta</taxon>
        <taxon>Magnoliopsida</taxon>
        <taxon>eudicotyledons</taxon>
        <taxon>Gunneridae</taxon>
        <taxon>Pentapetalae</taxon>
        <taxon>rosids</taxon>
        <taxon>fabids</taxon>
        <taxon>Fabales</taxon>
        <taxon>Fabaceae</taxon>
        <taxon>Cercidoideae</taxon>
        <taxon>Cercideae</taxon>
        <taxon>Bauhiniinae</taxon>
        <taxon>Bauhinia</taxon>
    </lineage>
</organism>